<accession>A0A9P0K7Z1</accession>
<keyword evidence="2" id="KW-1185">Reference proteome</keyword>
<name>A0A9P0K7Z1_ACAOB</name>
<dbReference type="Proteomes" id="UP001152888">
    <property type="component" value="Unassembled WGS sequence"/>
</dbReference>
<dbReference type="AlphaFoldDB" id="A0A9P0K7Z1"/>
<evidence type="ECO:0000313" key="2">
    <source>
        <dbReference type="Proteomes" id="UP001152888"/>
    </source>
</evidence>
<dbReference type="EMBL" id="CAKOFQ010006763">
    <property type="protein sequence ID" value="CAH1969199.1"/>
    <property type="molecule type" value="Genomic_DNA"/>
</dbReference>
<comment type="caution">
    <text evidence="1">The sequence shown here is derived from an EMBL/GenBank/DDBJ whole genome shotgun (WGS) entry which is preliminary data.</text>
</comment>
<proteinExistence type="predicted"/>
<gene>
    <name evidence="1" type="ORF">ACAOBT_LOCUS8303</name>
</gene>
<dbReference type="OrthoDB" id="4142200at2759"/>
<organism evidence="1 2">
    <name type="scientific">Acanthoscelides obtectus</name>
    <name type="common">Bean weevil</name>
    <name type="synonym">Bruchus obtectus</name>
    <dbReference type="NCBI Taxonomy" id="200917"/>
    <lineage>
        <taxon>Eukaryota</taxon>
        <taxon>Metazoa</taxon>
        <taxon>Ecdysozoa</taxon>
        <taxon>Arthropoda</taxon>
        <taxon>Hexapoda</taxon>
        <taxon>Insecta</taxon>
        <taxon>Pterygota</taxon>
        <taxon>Neoptera</taxon>
        <taxon>Endopterygota</taxon>
        <taxon>Coleoptera</taxon>
        <taxon>Polyphaga</taxon>
        <taxon>Cucujiformia</taxon>
        <taxon>Chrysomeloidea</taxon>
        <taxon>Chrysomelidae</taxon>
        <taxon>Bruchinae</taxon>
        <taxon>Bruchini</taxon>
        <taxon>Acanthoscelides</taxon>
    </lineage>
</organism>
<reference evidence="1" key="1">
    <citation type="submission" date="2022-03" db="EMBL/GenBank/DDBJ databases">
        <authorList>
            <person name="Sayadi A."/>
        </authorList>
    </citation>
    <scope>NUCLEOTIDE SEQUENCE</scope>
</reference>
<sequence>MKYLRRVKDVSKMDKIRNETIRTELDIESILEHIEMKQLRWWGQHTGETSLGE</sequence>
<evidence type="ECO:0000313" key="1">
    <source>
        <dbReference type="EMBL" id="CAH1969199.1"/>
    </source>
</evidence>
<protein>
    <submittedName>
        <fullName evidence="1">Uncharacterized protein</fullName>
    </submittedName>
</protein>